<dbReference type="Gene3D" id="3.50.50.60">
    <property type="entry name" value="FAD/NAD(P)-binding domain"/>
    <property type="match status" value="1"/>
</dbReference>
<feature type="non-terminal residue" evidence="2">
    <location>
        <position position="1"/>
    </location>
</feature>
<evidence type="ECO:0000313" key="2">
    <source>
        <dbReference type="EMBL" id="CAK0890156.1"/>
    </source>
</evidence>
<feature type="non-terminal residue" evidence="2">
    <location>
        <position position="174"/>
    </location>
</feature>
<gene>
    <name evidence="2" type="ORF">PCOR1329_LOCUS70455</name>
</gene>
<name>A0ABN9WTN1_9DINO</name>
<dbReference type="EMBL" id="CAUYUJ010019307">
    <property type="protein sequence ID" value="CAK0890156.1"/>
    <property type="molecule type" value="Genomic_DNA"/>
</dbReference>
<dbReference type="InterPro" id="IPR004792">
    <property type="entry name" value="BaiN-like"/>
</dbReference>
<feature type="domain" description="RsdA/BaiN/AoA(So)-like Rossmann fold-like" evidence="1">
    <location>
        <begin position="1"/>
        <end position="147"/>
    </location>
</feature>
<proteinExistence type="predicted"/>
<sequence>EVVVLGGGAAGLLAAITAGRRGRRVTVLERNADIGKKIRISGGGRCNFTNISPGLLDGFHSSGDGADAEFFKSVLSRYRPQDFIALMDKHGIKYHEKKLGQLFCDESAGQIVEMLRRECDDAGVRILTDCLVTDLSPGDQAAATASSAAAAEAQFQVDYLTLPQRRAEGARHRI</sequence>
<dbReference type="SUPFAM" id="SSF51905">
    <property type="entry name" value="FAD/NAD(P)-binding domain"/>
    <property type="match status" value="1"/>
</dbReference>
<dbReference type="Proteomes" id="UP001189429">
    <property type="component" value="Unassembled WGS sequence"/>
</dbReference>
<accession>A0ABN9WTN1</accession>
<dbReference type="InterPro" id="IPR036188">
    <property type="entry name" value="FAD/NAD-bd_sf"/>
</dbReference>
<keyword evidence="3" id="KW-1185">Reference proteome</keyword>
<organism evidence="2 3">
    <name type="scientific">Prorocentrum cordatum</name>
    <dbReference type="NCBI Taxonomy" id="2364126"/>
    <lineage>
        <taxon>Eukaryota</taxon>
        <taxon>Sar</taxon>
        <taxon>Alveolata</taxon>
        <taxon>Dinophyceae</taxon>
        <taxon>Prorocentrales</taxon>
        <taxon>Prorocentraceae</taxon>
        <taxon>Prorocentrum</taxon>
    </lineage>
</organism>
<protein>
    <recommendedName>
        <fullName evidence="1">RsdA/BaiN/AoA(So)-like Rossmann fold-like domain-containing protein</fullName>
    </recommendedName>
</protein>
<dbReference type="InterPro" id="IPR057661">
    <property type="entry name" value="RsdA/BaiN/AoA(So)_Rossmann"/>
</dbReference>
<evidence type="ECO:0000259" key="1">
    <source>
        <dbReference type="Pfam" id="PF03486"/>
    </source>
</evidence>
<dbReference type="Pfam" id="PF03486">
    <property type="entry name" value="HI0933_like"/>
    <property type="match status" value="1"/>
</dbReference>
<dbReference type="PANTHER" id="PTHR42887">
    <property type="entry name" value="OS12G0638800 PROTEIN"/>
    <property type="match status" value="1"/>
</dbReference>
<reference evidence="2" key="1">
    <citation type="submission" date="2023-10" db="EMBL/GenBank/DDBJ databases">
        <authorList>
            <person name="Chen Y."/>
            <person name="Shah S."/>
            <person name="Dougan E. K."/>
            <person name="Thang M."/>
            <person name="Chan C."/>
        </authorList>
    </citation>
    <scope>NUCLEOTIDE SEQUENCE [LARGE SCALE GENOMIC DNA]</scope>
</reference>
<comment type="caution">
    <text evidence="2">The sequence shown here is derived from an EMBL/GenBank/DDBJ whole genome shotgun (WGS) entry which is preliminary data.</text>
</comment>
<evidence type="ECO:0000313" key="3">
    <source>
        <dbReference type="Proteomes" id="UP001189429"/>
    </source>
</evidence>
<dbReference type="PANTHER" id="PTHR42887:SF2">
    <property type="entry name" value="OS12G0638800 PROTEIN"/>
    <property type="match status" value="1"/>
</dbReference>